<sequence>MAIPWFNSKAGYHQSQHHLNE</sequence>
<protein>
    <submittedName>
        <fullName evidence="2">Uncharacterized protein</fullName>
    </submittedName>
</protein>
<dbReference type="AlphaFoldDB" id="A0A392VI88"/>
<accession>A0A392VI88</accession>
<dbReference type="EMBL" id="LXQA011131760">
    <property type="protein sequence ID" value="MCI86100.1"/>
    <property type="molecule type" value="Genomic_DNA"/>
</dbReference>
<evidence type="ECO:0000256" key="1">
    <source>
        <dbReference type="SAM" id="MobiDB-lite"/>
    </source>
</evidence>
<evidence type="ECO:0000313" key="2">
    <source>
        <dbReference type="EMBL" id="MCI86100.1"/>
    </source>
</evidence>
<comment type="caution">
    <text evidence="2">The sequence shown here is derived from an EMBL/GenBank/DDBJ whole genome shotgun (WGS) entry which is preliminary data.</text>
</comment>
<keyword evidence="3" id="KW-1185">Reference proteome</keyword>
<dbReference type="Proteomes" id="UP000265520">
    <property type="component" value="Unassembled WGS sequence"/>
</dbReference>
<evidence type="ECO:0000313" key="3">
    <source>
        <dbReference type="Proteomes" id="UP000265520"/>
    </source>
</evidence>
<proteinExistence type="predicted"/>
<feature type="region of interest" description="Disordered" evidence="1">
    <location>
        <begin position="1"/>
        <end position="21"/>
    </location>
</feature>
<organism evidence="2 3">
    <name type="scientific">Trifolium medium</name>
    <dbReference type="NCBI Taxonomy" id="97028"/>
    <lineage>
        <taxon>Eukaryota</taxon>
        <taxon>Viridiplantae</taxon>
        <taxon>Streptophyta</taxon>
        <taxon>Embryophyta</taxon>
        <taxon>Tracheophyta</taxon>
        <taxon>Spermatophyta</taxon>
        <taxon>Magnoliopsida</taxon>
        <taxon>eudicotyledons</taxon>
        <taxon>Gunneridae</taxon>
        <taxon>Pentapetalae</taxon>
        <taxon>rosids</taxon>
        <taxon>fabids</taxon>
        <taxon>Fabales</taxon>
        <taxon>Fabaceae</taxon>
        <taxon>Papilionoideae</taxon>
        <taxon>50 kb inversion clade</taxon>
        <taxon>NPAAA clade</taxon>
        <taxon>Hologalegina</taxon>
        <taxon>IRL clade</taxon>
        <taxon>Trifolieae</taxon>
        <taxon>Trifolium</taxon>
    </lineage>
</organism>
<feature type="non-terminal residue" evidence="2">
    <location>
        <position position="21"/>
    </location>
</feature>
<reference evidence="2 3" key="1">
    <citation type="journal article" date="2018" name="Front. Plant Sci.">
        <title>Red Clover (Trifolium pratense) and Zigzag Clover (T. medium) - A Picture of Genomic Similarities and Differences.</title>
        <authorList>
            <person name="Dluhosova J."/>
            <person name="Istvanek J."/>
            <person name="Nedelnik J."/>
            <person name="Repkova J."/>
        </authorList>
    </citation>
    <scope>NUCLEOTIDE SEQUENCE [LARGE SCALE GENOMIC DNA]</scope>
    <source>
        <strain evidence="3">cv. 10/8</strain>
        <tissue evidence="2">Leaf</tissue>
    </source>
</reference>
<name>A0A392VI88_9FABA</name>